<reference evidence="2" key="1">
    <citation type="journal article" date="2020" name="mSystems">
        <title>Genome- and Community-Level Interaction Insights into Carbon Utilization and Element Cycling Functions of Hydrothermarchaeota in Hydrothermal Sediment.</title>
        <authorList>
            <person name="Zhou Z."/>
            <person name="Liu Y."/>
            <person name="Xu W."/>
            <person name="Pan J."/>
            <person name="Luo Z.H."/>
            <person name="Li M."/>
        </authorList>
    </citation>
    <scope>NUCLEOTIDE SEQUENCE [LARGE SCALE GENOMIC DNA]</scope>
    <source>
        <strain evidence="2">SpSt-1088</strain>
    </source>
</reference>
<dbReference type="InterPro" id="IPR013421">
    <property type="entry name" value="CRISPR-assoc_prot_Cas5_HALMA"/>
</dbReference>
<dbReference type="GO" id="GO:0051607">
    <property type="term" value="P:defense response to virus"/>
    <property type="evidence" value="ECO:0007669"/>
    <property type="project" value="UniProtKB-KW"/>
</dbReference>
<dbReference type="InterPro" id="IPR013422">
    <property type="entry name" value="CRISPR-assoc_prot_Cas5_N"/>
</dbReference>
<dbReference type="EMBL" id="DRXW01000044">
    <property type="protein sequence ID" value="HHR33440.1"/>
    <property type="molecule type" value="Genomic_DNA"/>
</dbReference>
<dbReference type="Gene3D" id="3.30.70.2660">
    <property type="match status" value="1"/>
</dbReference>
<comment type="caution">
    <text evidence="2">The sequence shown here is derived from an EMBL/GenBank/DDBJ whole genome shotgun (WGS) entry which is preliminary data.</text>
</comment>
<keyword evidence="1" id="KW-0051">Antiviral defense</keyword>
<evidence type="ECO:0000313" key="2">
    <source>
        <dbReference type="EMBL" id="HHR33440.1"/>
    </source>
</evidence>
<name>A0A7C5U3J6_9BACT</name>
<organism evidence="2">
    <name type="scientific">Fervidobacterium nodosum</name>
    <dbReference type="NCBI Taxonomy" id="2424"/>
    <lineage>
        <taxon>Bacteria</taxon>
        <taxon>Thermotogati</taxon>
        <taxon>Thermotogota</taxon>
        <taxon>Thermotogae</taxon>
        <taxon>Thermotogales</taxon>
        <taxon>Fervidobacteriaceae</taxon>
        <taxon>Fervidobacterium</taxon>
    </lineage>
</organism>
<evidence type="ECO:0000256" key="1">
    <source>
        <dbReference type="ARBA" id="ARBA00023118"/>
    </source>
</evidence>
<sequence>MMKMDKVLVFEISSKMAHFRKFYTNSSSLSYFFPPKTVISGMIAGFLGYQRDTYYELFDEKAKISVEIINALRKKIQVVNYLFVKSVTDLRGFSGGTQIPLEFVLPVDFSKDVSYRIYFYHEVGEIYQALKETLENSRYRYPLYMGLSELPATAKYIGEFSTTQINTDSEIEISTVIPTDCVIDISKIMYKNQSVYKDKMPVEFTKERKLKKVKDYIFNPNGESISTKVSSTVYQVHHLNRNIVLL</sequence>
<gene>
    <name evidence="2" type="primary">cas5b</name>
    <name evidence="2" type="ORF">ENM46_00660</name>
</gene>
<dbReference type="NCBIfam" id="TIGR02593">
    <property type="entry name" value="CRISPR_cas5"/>
    <property type="match status" value="1"/>
</dbReference>
<dbReference type="NCBIfam" id="TIGR02592">
    <property type="entry name" value="cas_Cas5h"/>
    <property type="match status" value="1"/>
</dbReference>
<proteinExistence type="predicted"/>
<accession>A0A7C5U3J6</accession>
<protein>
    <submittedName>
        <fullName evidence="2">Type I-B CRISPR-associated protein Cas5</fullName>
    </submittedName>
</protein>
<dbReference type="AlphaFoldDB" id="A0A7C5U3J6"/>